<dbReference type="SUPFAM" id="SSF51735">
    <property type="entry name" value="NAD(P)-binding Rossmann-fold domains"/>
    <property type="match status" value="1"/>
</dbReference>
<accession>A0ABT9ZC94</accession>
<keyword evidence="2" id="KW-0560">Oxidoreductase</keyword>
<dbReference type="InterPro" id="IPR001509">
    <property type="entry name" value="Epimerase_deHydtase"/>
</dbReference>
<organism evidence="5 6">
    <name type="scientific">Metabacillus malikii</name>
    <dbReference type="NCBI Taxonomy" id="1504265"/>
    <lineage>
        <taxon>Bacteria</taxon>
        <taxon>Bacillati</taxon>
        <taxon>Bacillota</taxon>
        <taxon>Bacilli</taxon>
        <taxon>Bacillales</taxon>
        <taxon>Bacillaceae</taxon>
        <taxon>Metabacillus</taxon>
    </lineage>
</organism>
<keyword evidence="3" id="KW-0520">NAD</keyword>
<dbReference type="EMBL" id="JAUSUD010000003">
    <property type="protein sequence ID" value="MDQ0229885.1"/>
    <property type="molecule type" value="Genomic_DNA"/>
</dbReference>
<evidence type="ECO:0000313" key="5">
    <source>
        <dbReference type="EMBL" id="MDQ0229885.1"/>
    </source>
</evidence>
<dbReference type="Proteomes" id="UP001234495">
    <property type="component" value="Unassembled WGS sequence"/>
</dbReference>
<dbReference type="InterPro" id="IPR036291">
    <property type="entry name" value="NAD(P)-bd_dom_sf"/>
</dbReference>
<evidence type="ECO:0000256" key="1">
    <source>
        <dbReference type="ARBA" id="ARBA00007637"/>
    </source>
</evidence>
<keyword evidence="6" id="KW-1185">Reference proteome</keyword>
<protein>
    <submittedName>
        <fullName evidence="5">Nucleoside-diphosphate-sugar epimerase</fullName>
    </submittedName>
</protein>
<name>A0ABT9ZC94_9BACI</name>
<evidence type="ECO:0000256" key="3">
    <source>
        <dbReference type="ARBA" id="ARBA00023027"/>
    </source>
</evidence>
<dbReference type="PANTHER" id="PTHR43103">
    <property type="entry name" value="NUCLEOSIDE-DIPHOSPHATE-SUGAR EPIMERASE"/>
    <property type="match status" value="1"/>
</dbReference>
<evidence type="ECO:0000256" key="2">
    <source>
        <dbReference type="ARBA" id="ARBA00023002"/>
    </source>
</evidence>
<sequence>MKKVVMIGGSGTIGTILTIGLTGKYDLYILDKKQPKEPVTYIDVDATNHQQLLEAIPKDTDVLVNLLTIKKNDDLENVDNFQQMTNIHFVSSFYILHAAVTLGIPKVVFASSNHTTDYYEENGRSTLGREITIEDYPLSKGLYGVLKIASENIGHIFAHDNDLSVINLRIGSVHQEEKLAVHEDERLTHTLLSHNDTVKLFDLAIQSTVKYGTYYGVSHNKQKPWSTENTWRELGFVSSVNADVVKKDKDSKF</sequence>
<dbReference type="Gene3D" id="3.40.50.720">
    <property type="entry name" value="NAD(P)-binding Rossmann-like Domain"/>
    <property type="match status" value="1"/>
</dbReference>
<proteinExistence type="inferred from homology"/>
<comment type="caution">
    <text evidence="5">The sequence shown here is derived from an EMBL/GenBank/DDBJ whole genome shotgun (WGS) entry which is preliminary data.</text>
</comment>
<evidence type="ECO:0000259" key="4">
    <source>
        <dbReference type="Pfam" id="PF01370"/>
    </source>
</evidence>
<dbReference type="RefSeq" id="WP_307338300.1">
    <property type="nucleotide sequence ID" value="NZ_JAUSUD010000003.1"/>
</dbReference>
<gene>
    <name evidence="5" type="ORF">J2S19_001137</name>
</gene>
<dbReference type="PANTHER" id="PTHR43103:SF5">
    <property type="entry name" value="4-EPIMERASE, PUTATIVE (AFU_ORTHOLOGUE AFUA_7G00360)-RELATED"/>
    <property type="match status" value="1"/>
</dbReference>
<comment type="similarity">
    <text evidence="1">Belongs to the NAD(P)-dependent epimerase/dehydratase family.</text>
</comment>
<dbReference type="Pfam" id="PF01370">
    <property type="entry name" value="Epimerase"/>
    <property type="match status" value="1"/>
</dbReference>
<feature type="domain" description="NAD-dependent epimerase/dehydratase" evidence="4">
    <location>
        <begin position="4"/>
        <end position="174"/>
    </location>
</feature>
<evidence type="ECO:0000313" key="6">
    <source>
        <dbReference type="Proteomes" id="UP001234495"/>
    </source>
</evidence>
<reference evidence="5 6" key="1">
    <citation type="submission" date="2023-07" db="EMBL/GenBank/DDBJ databases">
        <title>Genomic Encyclopedia of Type Strains, Phase IV (KMG-IV): sequencing the most valuable type-strain genomes for metagenomic binning, comparative biology and taxonomic classification.</title>
        <authorList>
            <person name="Goeker M."/>
        </authorList>
    </citation>
    <scope>NUCLEOTIDE SEQUENCE [LARGE SCALE GENOMIC DNA]</scope>
    <source>
        <strain evidence="5 6">DSM 29005</strain>
    </source>
</reference>